<dbReference type="PIRSF" id="PIRSF000770">
    <property type="entry name" value="RNA_pol_sigma-SigE/K"/>
    <property type="match status" value="1"/>
</dbReference>
<dbReference type="NCBIfam" id="TIGR02392">
    <property type="entry name" value="rpoH_proteo"/>
    <property type="match status" value="1"/>
</dbReference>
<comment type="caution">
    <text evidence="12">The sequence shown here is derived from an EMBL/GenBank/DDBJ whole genome shotgun (WGS) entry which is preliminary data.</text>
</comment>
<sequence length="289" mass="32829">MSSIKLPAVPQDDGFSGYLRQVWKFPMLTADEEYMLARRYVEHEDTDAAHKMVTSHLRLVAKIAFGYRGYGLPITDLVAEGNTGLMRAVQKFDPERGFRLSTYAMWWIRAAVTEYILHSWSMVKLGTMAAQKKLFFSLRKAKKQLNIYDNGELTPEQAGQVAERLGVTEKEALDMNRRLAARDFSLNTPMPKDEGMEYLDTLASDSPSPEALVADSEEKSLHNGMLKNALGELPDREREIILARFLSDDPITLEKLGERFGVSRERVRQLEARAFKKLQESVLTQHQAA</sequence>
<evidence type="ECO:0000259" key="10">
    <source>
        <dbReference type="Pfam" id="PF04542"/>
    </source>
</evidence>
<dbReference type="GO" id="GO:0006352">
    <property type="term" value="P:DNA-templated transcription initiation"/>
    <property type="evidence" value="ECO:0007669"/>
    <property type="project" value="UniProtKB-UniRule"/>
</dbReference>
<dbReference type="InterPro" id="IPR007630">
    <property type="entry name" value="RNA_pol_sigma70_r4"/>
</dbReference>
<dbReference type="PANTHER" id="PTHR30376:SF3">
    <property type="entry name" value="RNA POLYMERASE SIGMA FACTOR RPOH"/>
    <property type="match status" value="1"/>
</dbReference>
<dbReference type="Gene3D" id="1.20.140.160">
    <property type="match status" value="1"/>
</dbReference>
<evidence type="ECO:0000256" key="5">
    <source>
        <dbReference type="ARBA" id="ARBA00023082"/>
    </source>
</evidence>
<evidence type="ECO:0000256" key="1">
    <source>
        <dbReference type="ARBA" id="ARBA00007788"/>
    </source>
</evidence>
<evidence type="ECO:0000256" key="3">
    <source>
        <dbReference type="ARBA" id="ARBA00023015"/>
    </source>
</evidence>
<dbReference type="Proteomes" id="UP000193391">
    <property type="component" value="Unassembled WGS sequence"/>
</dbReference>
<keyword evidence="7" id="KW-0804">Transcription</keyword>
<dbReference type="PRINTS" id="PR00046">
    <property type="entry name" value="SIGMA70FCT"/>
</dbReference>
<dbReference type="SUPFAM" id="SSF88659">
    <property type="entry name" value="Sigma3 and sigma4 domains of RNA polymerase sigma factors"/>
    <property type="match status" value="1"/>
</dbReference>
<evidence type="ECO:0000256" key="6">
    <source>
        <dbReference type="ARBA" id="ARBA00023125"/>
    </source>
</evidence>
<protein>
    <recommendedName>
        <fullName evidence="8">RNA polymerase sigma factor RpoH</fullName>
    </recommendedName>
</protein>
<dbReference type="CDD" id="cd06171">
    <property type="entry name" value="Sigma70_r4"/>
    <property type="match status" value="1"/>
</dbReference>
<dbReference type="RefSeq" id="WP_085583016.1">
    <property type="nucleotide sequence ID" value="NZ_JFKA01000005.1"/>
</dbReference>
<dbReference type="InterPro" id="IPR007627">
    <property type="entry name" value="RNA_pol_sigma70_r2"/>
</dbReference>
<keyword evidence="4" id="KW-0346">Stress response</keyword>
<accession>A0A1Y2KYK6</accession>
<dbReference type="AlphaFoldDB" id="A0A1Y2KYK6"/>
<dbReference type="InterPro" id="IPR014284">
    <property type="entry name" value="RNA_pol_sigma-70_dom"/>
</dbReference>
<evidence type="ECO:0000313" key="13">
    <source>
        <dbReference type="Proteomes" id="UP000193391"/>
    </source>
</evidence>
<keyword evidence="2" id="KW-0963">Cytoplasm</keyword>
<dbReference type="InterPro" id="IPR000943">
    <property type="entry name" value="RNA_pol_sigma70"/>
</dbReference>
<dbReference type="InterPro" id="IPR012759">
    <property type="entry name" value="RNA_pol_sigma_RpoH_proteobac"/>
</dbReference>
<organism evidence="12 13">
    <name type="scientific">Thalassospira mesophila</name>
    <dbReference type="NCBI Taxonomy" id="1293891"/>
    <lineage>
        <taxon>Bacteria</taxon>
        <taxon>Pseudomonadati</taxon>
        <taxon>Pseudomonadota</taxon>
        <taxon>Alphaproteobacteria</taxon>
        <taxon>Rhodospirillales</taxon>
        <taxon>Thalassospiraceae</taxon>
        <taxon>Thalassospira</taxon>
    </lineage>
</organism>
<keyword evidence="5" id="KW-0731">Sigma factor</keyword>
<dbReference type="NCBIfam" id="NF005143">
    <property type="entry name" value="PRK06596.1"/>
    <property type="match status" value="1"/>
</dbReference>
<dbReference type="GO" id="GO:0016987">
    <property type="term" value="F:sigma factor activity"/>
    <property type="evidence" value="ECO:0007669"/>
    <property type="project" value="UniProtKB-UniRule"/>
</dbReference>
<feature type="domain" description="RNA polymerase sigma-70 region 4" evidence="11">
    <location>
        <begin position="229"/>
        <end position="280"/>
    </location>
</feature>
<feature type="domain" description="RNA polymerase sigma-70 region 1.2" evidence="9">
    <location>
        <begin position="18"/>
        <end position="40"/>
    </location>
</feature>
<dbReference type="Pfam" id="PF00140">
    <property type="entry name" value="Sigma70_r1_2"/>
    <property type="match status" value="1"/>
</dbReference>
<dbReference type="EMBL" id="JFKA01000005">
    <property type="protein sequence ID" value="OSQ37812.1"/>
    <property type="molecule type" value="Genomic_DNA"/>
</dbReference>
<name>A0A1Y2KYK6_9PROT</name>
<dbReference type="InterPro" id="IPR013325">
    <property type="entry name" value="RNA_pol_sigma_r2"/>
</dbReference>
<dbReference type="Pfam" id="PF04542">
    <property type="entry name" value="Sigma70_r2"/>
    <property type="match status" value="1"/>
</dbReference>
<reference evidence="12 13" key="1">
    <citation type="submission" date="2014-03" db="EMBL/GenBank/DDBJ databases">
        <title>The draft genome sequence of Thalassospira mesophila JCM 18969.</title>
        <authorList>
            <person name="Lai Q."/>
            <person name="Shao Z."/>
        </authorList>
    </citation>
    <scope>NUCLEOTIDE SEQUENCE [LARGE SCALE GENOMIC DNA]</scope>
    <source>
        <strain evidence="12 13">JCM 18969</strain>
    </source>
</reference>
<dbReference type="InterPro" id="IPR050813">
    <property type="entry name" value="Sigma-70_Factor"/>
</dbReference>
<dbReference type="NCBIfam" id="TIGR02937">
    <property type="entry name" value="sigma70-ECF"/>
    <property type="match status" value="1"/>
</dbReference>
<evidence type="ECO:0000256" key="8">
    <source>
        <dbReference type="NCBIfam" id="TIGR02392"/>
    </source>
</evidence>
<feature type="domain" description="RNA polymerase sigma-70 region 2" evidence="10">
    <location>
        <begin position="52"/>
        <end position="117"/>
    </location>
</feature>
<dbReference type="SUPFAM" id="SSF88946">
    <property type="entry name" value="Sigma2 domain of RNA polymerase sigma factors"/>
    <property type="match status" value="1"/>
</dbReference>
<proteinExistence type="inferred from homology"/>
<dbReference type="OrthoDB" id="9809557at2"/>
<dbReference type="PANTHER" id="PTHR30376">
    <property type="entry name" value="SIGMA FACTOR RPOH HEAT SHOCK RELATED"/>
    <property type="match status" value="1"/>
</dbReference>
<evidence type="ECO:0000256" key="4">
    <source>
        <dbReference type="ARBA" id="ARBA00023016"/>
    </source>
</evidence>
<gene>
    <name evidence="12" type="ORF">TMES_12465</name>
</gene>
<evidence type="ECO:0000256" key="2">
    <source>
        <dbReference type="ARBA" id="ARBA00022490"/>
    </source>
</evidence>
<dbReference type="Pfam" id="PF04545">
    <property type="entry name" value="Sigma70_r4"/>
    <property type="match status" value="1"/>
</dbReference>
<evidence type="ECO:0000259" key="9">
    <source>
        <dbReference type="Pfam" id="PF00140"/>
    </source>
</evidence>
<keyword evidence="13" id="KW-1185">Reference proteome</keyword>
<dbReference type="Gene3D" id="1.10.601.10">
    <property type="entry name" value="RNA Polymerase Primary Sigma Factor"/>
    <property type="match status" value="1"/>
</dbReference>
<evidence type="ECO:0000259" key="11">
    <source>
        <dbReference type="Pfam" id="PF04545"/>
    </source>
</evidence>
<keyword evidence="3" id="KW-0805">Transcription regulation</keyword>
<evidence type="ECO:0000256" key="7">
    <source>
        <dbReference type="ARBA" id="ARBA00023163"/>
    </source>
</evidence>
<comment type="similarity">
    <text evidence="1">Belongs to the sigma-70 factor family.</text>
</comment>
<keyword evidence="6" id="KW-0238">DNA-binding</keyword>
<evidence type="ECO:0000313" key="12">
    <source>
        <dbReference type="EMBL" id="OSQ37812.1"/>
    </source>
</evidence>
<dbReference type="GO" id="GO:0003677">
    <property type="term" value="F:DNA binding"/>
    <property type="evidence" value="ECO:0007669"/>
    <property type="project" value="UniProtKB-KW"/>
</dbReference>
<dbReference type="InterPro" id="IPR013324">
    <property type="entry name" value="RNA_pol_sigma_r3/r4-like"/>
</dbReference>
<dbReference type="InterPro" id="IPR009042">
    <property type="entry name" value="RNA_pol_sigma70_r1_2"/>
</dbReference>
<dbReference type="STRING" id="1293891.TMES_12465"/>